<evidence type="ECO:0000259" key="2">
    <source>
        <dbReference type="Pfam" id="PF01823"/>
    </source>
</evidence>
<name>A0A120A4E8_9BACE</name>
<organism evidence="3 4">
    <name type="scientific">Bacteroides cellulosilyticus</name>
    <dbReference type="NCBI Taxonomy" id="246787"/>
    <lineage>
        <taxon>Bacteria</taxon>
        <taxon>Pseudomonadati</taxon>
        <taxon>Bacteroidota</taxon>
        <taxon>Bacteroidia</taxon>
        <taxon>Bacteroidales</taxon>
        <taxon>Bacteroidaceae</taxon>
        <taxon>Bacteroides</taxon>
    </lineage>
</organism>
<dbReference type="EMBL" id="VVYV01000013">
    <property type="protein sequence ID" value="KAA5419671.1"/>
    <property type="molecule type" value="Genomic_DNA"/>
</dbReference>
<feature type="domain" description="MACPF" evidence="2">
    <location>
        <begin position="291"/>
        <end position="446"/>
    </location>
</feature>
<comment type="caution">
    <text evidence="3">The sequence shown here is derived from an EMBL/GenBank/DDBJ whole genome shotgun (WGS) entry which is preliminary data.</text>
</comment>
<dbReference type="GeneID" id="66306197"/>
<feature type="signal peptide" evidence="1">
    <location>
        <begin position="1"/>
        <end position="22"/>
    </location>
</feature>
<reference evidence="3 4" key="1">
    <citation type="journal article" date="2019" name="Nat. Med.">
        <title>A library of human gut bacterial isolates paired with longitudinal multiomics data enables mechanistic microbiome research.</title>
        <authorList>
            <person name="Poyet M."/>
            <person name="Groussin M."/>
            <person name="Gibbons S.M."/>
            <person name="Avila-Pacheco J."/>
            <person name="Jiang X."/>
            <person name="Kearney S.M."/>
            <person name="Perrotta A.R."/>
            <person name="Berdy B."/>
            <person name="Zhao S."/>
            <person name="Lieberman T.D."/>
            <person name="Swanson P.K."/>
            <person name="Smith M."/>
            <person name="Roesemann S."/>
            <person name="Alexander J.E."/>
            <person name="Rich S.A."/>
            <person name="Livny J."/>
            <person name="Vlamakis H."/>
            <person name="Clish C."/>
            <person name="Bullock K."/>
            <person name="Deik A."/>
            <person name="Scott J."/>
            <person name="Pierce K.A."/>
            <person name="Xavier R.J."/>
            <person name="Alm E.J."/>
        </authorList>
    </citation>
    <scope>NUCLEOTIDE SEQUENCE [LARGE SCALE GENOMIC DNA]</scope>
    <source>
        <strain evidence="3 4">BIOML-A6</strain>
    </source>
</reference>
<keyword evidence="1" id="KW-0732">Signal</keyword>
<proteinExistence type="predicted"/>
<dbReference type="InterPro" id="IPR020864">
    <property type="entry name" value="MACPF"/>
</dbReference>
<accession>A0A120A4E8</accession>
<evidence type="ECO:0000313" key="3">
    <source>
        <dbReference type="EMBL" id="KAA5419671.1"/>
    </source>
</evidence>
<evidence type="ECO:0000256" key="1">
    <source>
        <dbReference type="SAM" id="SignalP"/>
    </source>
</evidence>
<protein>
    <recommendedName>
        <fullName evidence="2">MACPF domain-containing protein</fullName>
    </recommendedName>
</protein>
<sequence>MIKKKYLAAGILALSVSVGITSCGSDTSFVQYPDVEEEVPATSPFTLVDGGGNAVDNLSSEYGEYFIKVNAEGPWKLEVDKDFLAPLRTEGEGPDLIPIYVGCNWSEARQGNITLHLNGAATRNGESTFTRAASQKATPDMEAVKKMISSNKGAGYSYQPNSNYCLGTNMQLFNLGRLDSLQQAIRYDLITDEYYPQVEEEVSTATSQEDLSRKLSVAASVNLNFNAFAIDVKGHYGSSSTNTQDKEYGVKRLKSYQFTREINYMNMVALVNERPELRNEVYAPGFIQKVEEFTKDIKAAGNSQTTIEKLCKDFCSEVGPCFISKSVMGCVLDYYISVDKSLLKDGMTAGGALEFKLKVSIGIDVKGEGDYSQDQKNILEKTEAKVNIRGGNVNEVCILATGGVLENEQVLSWQQSVEPSTAVMIDMKLVPIYLLINDQTAHDALKAYVDKEGSLDKKEDDK</sequence>
<dbReference type="Pfam" id="PF01823">
    <property type="entry name" value="MACPF"/>
    <property type="match status" value="1"/>
</dbReference>
<feature type="chain" id="PRO_5030020499" description="MACPF domain-containing protein" evidence="1">
    <location>
        <begin position="23"/>
        <end position="462"/>
    </location>
</feature>
<dbReference type="AlphaFoldDB" id="A0A120A4E8"/>
<gene>
    <name evidence="3" type="ORF">F2Y81_09770</name>
</gene>
<dbReference type="Proteomes" id="UP000448877">
    <property type="component" value="Unassembled WGS sequence"/>
</dbReference>
<evidence type="ECO:0000313" key="4">
    <source>
        <dbReference type="Proteomes" id="UP000448877"/>
    </source>
</evidence>
<dbReference type="RefSeq" id="WP_007216852.1">
    <property type="nucleotide sequence ID" value="NZ_CABMLT010000007.1"/>
</dbReference>
<dbReference type="PROSITE" id="PS51257">
    <property type="entry name" value="PROKAR_LIPOPROTEIN"/>
    <property type="match status" value="1"/>
</dbReference>